<dbReference type="Gene3D" id="1.10.8.430">
    <property type="entry name" value="Helical domain of apoptotic protease-activating factors"/>
    <property type="match status" value="1"/>
</dbReference>
<dbReference type="InterPro" id="IPR032675">
    <property type="entry name" value="LRR_dom_sf"/>
</dbReference>
<name>J3N7D8_ORYBR</name>
<dbReference type="Gramene" id="OB11G17240.1">
    <property type="protein sequence ID" value="OB11G17240.1"/>
    <property type="gene ID" value="OB11G17240"/>
</dbReference>
<dbReference type="Pfam" id="PF18052">
    <property type="entry name" value="Rx_N"/>
    <property type="match status" value="1"/>
</dbReference>
<organism evidence="11">
    <name type="scientific">Oryza brachyantha</name>
    <name type="common">malo sina</name>
    <dbReference type="NCBI Taxonomy" id="4533"/>
    <lineage>
        <taxon>Eukaryota</taxon>
        <taxon>Viridiplantae</taxon>
        <taxon>Streptophyta</taxon>
        <taxon>Embryophyta</taxon>
        <taxon>Tracheophyta</taxon>
        <taxon>Spermatophyta</taxon>
        <taxon>Magnoliopsida</taxon>
        <taxon>Liliopsida</taxon>
        <taxon>Poales</taxon>
        <taxon>Poaceae</taxon>
        <taxon>BOP clade</taxon>
        <taxon>Oryzoideae</taxon>
        <taxon>Oryzeae</taxon>
        <taxon>Oryzinae</taxon>
        <taxon>Oryza</taxon>
    </lineage>
</organism>
<dbReference type="OrthoDB" id="656806at2759"/>
<evidence type="ECO:0000256" key="4">
    <source>
        <dbReference type="ARBA" id="ARBA00022741"/>
    </source>
</evidence>
<evidence type="ECO:0000259" key="8">
    <source>
        <dbReference type="Pfam" id="PF18052"/>
    </source>
</evidence>
<evidence type="ECO:0000313" key="12">
    <source>
        <dbReference type="Proteomes" id="UP000006038"/>
    </source>
</evidence>
<dbReference type="Gene3D" id="3.80.10.10">
    <property type="entry name" value="Ribonuclease Inhibitor"/>
    <property type="match status" value="1"/>
</dbReference>
<dbReference type="InterPro" id="IPR041118">
    <property type="entry name" value="Rx_N"/>
</dbReference>
<evidence type="ECO:0000256" key="5">
    <source>
        <dbReference type="ARBA" id="ARBA00022821"/>
    </source>
</evidence>
<keyword evidence="6" id="KW-0175">Coiled coil</keyword>
<dbReference type="InterPro" id="IPR038005">
    <property type="entry name" value="RX-like_CC"/>
</dbReference>
<dbReference type="PANTHER" id="PTHR23155:SF912">
    <property type="entry name" value="NB-ARC DOMAIN CONTAINING PROTEIN, EXPRESSED"/>
    <property type="match status" value="1"/>
</dbReference>
<feature type="domain" description="Disease resistance R13L4/SHOC-2-like LRR" evidence="10">
    <location>
        <begin position="557"/>
        <end position="918"/>
    </location>
</feature>
<dbReference type="InterPro" id="IPR044974">
    <property type="entry name" value="Disease_R_plants"/>
</dbReference>
<dbReference type="PANTHER" id="PTHR23155">
    <property type="entry name" value="DISEASE RESISTANCE PROTEIN RP"/>
    <property type="match status" value="1"/>
</dbReference>
<evidence type="ECO:0000259" key="10">
    <source>
        <dbReference type="Pfam" id="PF23598"/>
    </source>
</evidence>
<dbReference type="Pfam" id="PF23598">
    <property type="entry name" value="LRR_14"/>
    <property type="match status" value="1"/>
</dbReference>
<dbReference type="PRINTS" id="PR00364">
    <property type="entry name" value="DISEASERSIST"/>
</dbReference>
<evidence type="ECO:0000256" key="6">
    <source>
        <dbReference type="ARBA" id="ARBA00023054"/>
    </source>
</evidence>
<dbReference type="Gene3D" id="1.20.5.4130">
    <property type="match status" value="1"/>
</dbReference>
<dbReference type="Gene3D" id="1.10.10.10">
    <property type="entry name" value="Winged helix-like DNA-binding domain superfamily/Winged helix DNA-binding domain"/>
    <property type="match status" value="1"/>
</dbReference>
<dbReference type="CDD" id="cd14798">
    <property type="entry name" value="RX-CC_like"/>
    <property type="match status" value="1"/>
</dbReference>
<keyword evidence="5" id="KW-0611">Plant defense</keyword>
<dbReference type="Pfam" id="PF00931">
    <property type="entry name" value="NB-ARC"/>
    <property type="match status" value="1"/>
</dbReference>
<evidence type="ECO:0000259" key="9">
    <source>
        <dbReference type="Pfam" id="PF23559"/>
    </source>
</evidence>
<dbReference type="Gene3D" id="3.40.50.300">
    <property type="entry name" value="P-loop containing nucleotide triphosphate hydrolases"/>
    <property type="match status" value="1"/>
</dbReference>
<dbReference type="FunFam" id="3.40.50.300:FF:001091">
    <property type="entry name" value="Probable disease resistance protein At1g61300"/>
    <property type="match status" value="1"/>
</dbReference>
<dbReference type="GeneID" id="102706230"/>
<protein>
    <submittedName>
        <fullName evidence="11">Uncharacterized protein</fullName>
    </submittedName>
</protein>
<keyword evidence="3" id="KW-0677">Repeat</keyword>
<evidence type="ECO:0000313" key="11">
    <source>
        <dbReference type="EnsemblPlants" id="OB11G17240.1"/>
    </source>
</evidence>
<dbReference type="InterPro" id="IPR055414">
    <property type="entry name" value="LRR_R13L4/SHOC2-like"/>
</dbReference>
<keyword evidence="4" id="KW-0547">Nucleotide-binding</keyword>
<dbReference type="KEGG" id="obr:102706230"/>
<comment type="similarity">
    <text evidence="1">Belongs to the disease resistance NB-LRR family.</text>
</comment>
<reference evidence="11" key="1">
    <citation type="journal article" date="2013" name="Nat. Commun.">
        <title>Whole-genome sequencing of Oryza brachyantha reveals mechanisms underlying Oryza genome evolution.</title>
        <authorList>
            <person name="Chen J."/>
            <person name="Huang Q."/>
            <person name="Gao D."/>
            <person name="Wang J."/>
            <person name="Lang Y."/>
            <person name="Liu T."/>
            <person name="Li B."/>
            <person name="Bai Z."/>
            <person name="Luis Goicoechea J."/>
            <person name="Liang C."/>
            <person name="Chen C."/>
            <person name="Zhang W."/>
            <person name="Sun S."/>
            <person name="Liao Y."/>
            <person name="Zhang X."/>
            <person name="Yang L."/>
            <person name="Song C."/>
            <person name="Wang M."/>
            <person name="Shi J."/>
            <person name="Liu G."/>
            <person name="Liu J."/>
            <person name="Zhou H."/>
            <person name="Zhou W."/>
            <person name="Yu Q."/>
            <person name="An N."/>
            <person name="Chen Y."/>
            <person name="Cai Q."/>
            <person name="Wang B."/>
            <person name="Liu B."/>
            <person name="Min J."/>
            <person name="Huang Y."/>
            <person name="Wu H."/>
            <person name="Li Z."/>
            <person name="Zhang Y."/>
            <person name="Yin Y."/>
            <person name="Song W."/>
            <person name="Jiang J."/>
            <person name="Jackson S.A."/>
            <person name="Wing R.A."/>
            <person name="Wang J."/>
            <person name="Chen M."/>
        </authorList>
    </citation>
    <scope>NUCLEOTIDE SEQUENCE [LARGE SCALE GENOMIC DNA]</scope>
    <source>
        <strain evidence="11">cv. IRGC 101232</strain>
    </source>
</reference>
<dbReference type="GO" id="GO:0009626">
    <property type="term" value="P:plant-type hypersensitive response"/>
    <property type="evidence" value="ECO:0007669"/>
    <property type="project" value="UniProtKB-ARBA"/>
</dbReference>
<feature type="domain" description="NB-ARC" evidence="7">
    <location>
        <begin position="190"/>
        <end position="350"/>
    </location>
</feature>
<dbReference type="HOGENOM" id="CLU_000837_25_0_1"/>
<evidence type="ECO:0000256" key="2">
    <source>
        <dbReference type="ARBA" id="ARBA00022614"/>
    </source>
</evidence>
<dbReference type="OMA" id="CFIPGMW"/>
<gene>
    <name evidence="11" type="primary">LOC102706230</name>
</gene>
<keyword evidence="2" id="KW-0433">Leucine-rich repeat</keyword>
<dbReference type="FunFam" id="1.10.10.10:FF:000322">
    <property type="entry name" value="Probable disease resistance protein At1g63360"/>
    <property type="match status" value="1"/>
</dbReference>
<dbReference type="SUPFAM" id="SSF52540">
    <property type="entry name" value="P-loop containing nucleoside triphosphate hydrolases"/>
    <property type="match status" value="1"/>
</dbReference>
<dbReference type="InterPro" id="IPR027417">
    <property type="entry name" value="P-loop_NTPase"/>
</dbReference>
<evidence type="ECO:0000256" key="3">
    <source>
        <dbReference type="ARBA" id="ARBA00022737"/>
    </source>
</evidence>
<evidence type="ECO:0000259" key="7">
    <source>
        <dbReference type="Pfam" id="PF00931"/>
    </source>
</evidence>
<keyword evidence="12" id="KW-1185">Reference proteome</keyword>
<dbReference type="InterPro" id="IPR002182">
    <property type="entry name" value="NB-ARC"/>
</dbReference>
<dbReference type="SUPFAM" id="SSF52058">
    <property type="entry name" value="L domain-like"/>
    <property type="match status" value="1"/>
</dbReference>
<dbReference type="AlphaFoldDB" id="J3N7D8"/>
<dbReference type="GO" id="GO:0043531">
    <property type="term" value="F:ADP binding"/>
    <property type="evidence" value="ECO:0007669"/>
    <property type="project" value="InterPro"/>
</dbReference>
<dbReference type="EnsemblPlants" id="OB11G17240.1">
    <property type="protein sequence ID" value="OB11G17240.1"/>
    <property type="gene ID" value="OB11G17240"/>
</dbReference>
<dbReference type="InterPro" id="IPR042197">
    <property type="entry name" value="Apaf_helical"/>
</dbReference>
<accession>J3N7D8</accession>
<sequence>MAGALVIASTGAMESLLCKLSSMLEKEYAKKKAVGKDLLFLRNELSSMNTAMHRYAMANEPDPQVKAWMKEVRELAYDIEDVVDAFVARNEQSDGATGIKLFIINNVRKLRELLPSCAVSQAIGELKNQVLEVNDRRKRYKLDASVSIAGCGYIDSRLPSFYSKIGALVGIDGPRDKIIELLMEDSPEEDGGLVNQLKMVSITGFGGLGKTTLAIQVYQKMKWRFDCAGFVFVSQMPDVKRILLDLLSELGASGNVWDNERQLIDKIREFLHDKRYLIVIDDIWSMSDWEILKCVLLENNSGSRIITTTRILDIATLCCSSFKGSSVYRIKPLSDTDSKRLFSKRIFHDENSCPSHLQELSELILRKCGGLPLAILHIASLLATKSNSKEEWELVLNSIGSALENSHTLQGLKRILLLSFYDLPPHLKTCLLYLSIYPEDWKISSKILIRKWISEGFIAEDRCKRLDQVAESYFNELINRSMILPVDISYDGGVQFFQVHDLVHSIIVSMSKEENFVTVIDGQRCSSLPEKIRRLSLHFNDFKDVVMPANMTNRNCIRSFNIFGITKQVPYFMDLQSLRVLDLGYCSLLENHHIECLGGMLQLRYLVLHSQFITELPNQIGNLKHLEMLDVTLCSILTLPETIVQLRKLACLNVSIITKLPDRIGSMQCLEELSHISSNSIRLVEDLKCLTKLRNLAIAVEDPVGPESHRLRYRGAVLSSLNELGRHNLRSLSLNYKGDESFILDPSMASCFSTRHLRKFTIERTLSRVPKWMSTFDNLMRLELYISRMEESDMNILKEIPTLLFLRLVFTGHAPHGRMVIDSHGFQSLQELYLLCFIPGMWPLFLPGAMQKLQKYHLTFKLHKVGCNGGVWDFGLQNLPSLQHISAIIVPFGAAGEDALDAEDAIRSATSIHPNQPSVEIFVQ</sequence>
<dbReference type="GO" id="GO:0002758">
    <property type="term" value="P:innate immune response-activating signaling pathway"/>
    <property type="evidence" value="ECO:0007669"/>
    <property type="project" value="UniProtKB-ARBA"/>
</dbReference>
<reference evidence="11" key="2">
    <citation type="submission" date="2013-04" db="UniProtKB">
        <authorList>
            <consortium name="EnsemblPlants"/>
        </authorList>
    </citation>
    <scope>IDENTIFICATION</scope>
</reference>
<dbReference type="GO" id="GO:0042742">
    <property type="term" value="P:defense response to bacterium"/>
    <property type="evidence" value="ECO:0007669"/>
    <property type="project" value="UniProtKB-ARBA"/>
</dbReference>
<dbReference type="InterPro" id="IPR058922">
    <property type="entry name" value="WHD_DRP"/>
</dbReference>
<proteinExistence type="inferred from homology"/>
<dbReference type="Pfam" id="PF23559">
    <property type="entry name" value="WHD_DRP"/>
    <property type="match status" value="1"/>
</dbReference>
<feature type="domain" description="Disease resistance N-terminal" evidence="8">
    <location>
        <begin position="12"/>
        <end position="94"/>
    </location>
</feature>
<evidence type="ECO:0000256" key="1">
    <source>
        <dbReference type="ARBA" id="ARBA00008894"/>
    </source>
</evidence>
<dbReference type="eggNOG" id="KOG4658">
    <property type="taxonomic scope" value="Eukaryota"/>
</dbReference>
<feature type="domain" description="Disease resistance protein winged helix" evidence="9">
    <location>
        <begin position="436"/>
        <end position="507"/>
    </location>
</feature>
<dbReference type="Proteomes" id="UP000006038">
    <property type="component" value="Chromosome 11"/>
</dbReference>
<dbReference type="InterPro" id="IPR036388">
    <property type="entry name" value="WH-like_DNA-bd_sf"/>
</dbReference>